<evidence type="ECO:0000256" key="1">
    <source>
        <dbReference type="ARBA" id="ARBA00001946"/>
    </source>
</evidence>
<keyword evidence="5" id="KW-0637">Prenyltransferase</keyword>
<sequence length="326" mass="39162">MSDSDSSDNCDSISVDLNEWSDVSPINQDRETNDICRIAYTEKFNNVFGYFRAVLKTNEISERAFDLTYKAVMLNPANYTVWYYRRILLKELGKDLNQELKLITKIIDQNPKNYQVWQHRRNVVELLQDPSRELEFTENILEQDSKNYHAWQYRQWVTKAFSLWHQELDFTSKLITVDCKNNSAWNHRFFYLKNTDHSESVLNREIDYCFEKLNLNINNESVWNYLRGVVDLMVKEGYLYPEKVCDFCKLKLETTKEDELSPFLIAFKIDYNWAKAIEKKNSGTNEIKEYVQESIRYLDLLAQKYDTIRANYWKYLLSKWNQEFNQ</sequence>
<comment type="similarity">
    <text evidence="2">Belongs to the protein prenyltransferase subunit alpha family.</text>
</comment>
<dbReference type="Pfam" id="PF01239">
    <property type="entry name" value="PPTA"/>
    <property type="match status" value="5"/>
</dbReference>
<dbReference type="EC" id="2.5.1.59" evidence="3"/>
<accession>A0A3M7R0K0</accession>
<name>A0A3M7R0K0_BRAPC</name>
<evidence type="ECO:0000256" key="13">
    <source>
        <dbReference type="ARBA" id="ARBA00043219"/>
    </source>
</evidence>
<keyword evidence="6 14" id="KW-0808">Transferase</keyword>
<organism evidence="14 15">
    <name type="scientific">Brachionus plicatilis</name>
    <name type="common">Marine rotifer</name>
    <name type="synonym">Brachionus muelleri</name>
    <dbReference type="NCBI Taxonomy" id="10195"/>
    <lineage>
        <taxon>Eukaryota</taxon>
        <taxon>Metazoa</taxon>
        <taxon>Spiralia</taxon>
        <taxon>Gnathifera</taxon>
        <taxon>Rotifera</taxon>
        <taxon>Eurotatoria</taxon>
        <taxon>Monogononta</taxon>
        <taxon>Pseudotrocha</taxon>
        <taxon>Ploima</taxon>
        <taxon>Brachionidae</taxon>
        <taxon>Brachionus</taxon>
    </lineage>
</organism>
<dbReference type="PANTHER" id="PTHR11129:SF1">
    <property type="entry name" value="PROTEIN FARNESYLTRANSFERASE_GERANYLGERANYLTRANSFERASE TYPE-1 SUBUNIT ALPHA"/>
    <property type="match status" value="1"/>
</dbReference>
<dbReference type="GO" id="GO:0004660">
    <property type="term" value="F:protein farnesyltransferase activity"/>
    <property type="evidence" value="ECO:0007669"/>
    <property type="project" value="UniProtKB-EC"/>
</dbReference>
<evidence type="ECO:0000256" key="6">
    <source>
        <dbReference type="ARBA" id="ARBA00022679"/>
    </source>
</evidence>
<comment type="caution">
    <text evidence="14">The sequence shown here is derived from an EMBL/GenBank/DDBJ whole genome shotgun (WGS) entry which is preliminary data.</text>
</comment>
<evidence type="ECO:0000313" key="15">
    <source>
        <dbReference type="Proteomes" id="UP000276133"/>
    </source>
</evidence>
<evidence type="ECO:0000256" key="2">
    <source>
        <dbReference type="ARBA" id="ARBA00006734"/>
    </source>
</evidence>
<evidence type="ECO:0000256" key="11">
    <source>
        <dbReference type="ARBA" id="ARBA00042436"/>
    </source>
</evidence>
<dbReference type="EMBL" id="REGN01004597">
    <property type="protein sequence ID" value="RNA16901.1"/>
    <property type="molecule type" value="Genomic_DNA"/>
</dbReference>
<evidence type="ECO:0000256" key="10">
    <source>
        <dbReference type="ARBA" id="ARBA00041392"/>
    </source>
</evidence>
<dbReference type="GO" id="GO:0004662">
    <property type="term" value="F:CAAX-protein geranylgeranyltransferase activity"/>
    <property type="evidence" value="ECO:0007669"/>
    <property type="project" value="UniProtKB-EC"/>
</dbReference>
<dbReference type="PANTHER" id="PTHR11129">
    <property type="entry name" value="PROTEIN FARNESYLTRANSFERASE ALPHA SUBUNIT/RAB GERANYLGERANYL TRANSFERASE ALPHA SUBUNIT"/>
    <property type="match status" value="1"/>
</dbReference>
<dbReference type="OrthoDB" id="272289at2759"/>
<dbReference type="Gene3D" id="1.25.40.120">
    <property type="entry name" value="Protein prenylyltransferase"/>
    <property type="match status" value="1"/>
</dbReference>
<dbReference type="InterPro" id="IPR002088">
    <property type="entry name" value="Prenyl_trans_a"/>
</dbReference>
<evidence type="ECO:0000313" key="14">
    <source>
        <dbReference type="EMBL" id="RNA16901.1"/>
    </source>
</evidence>
<keyword evidence="15" id="KW-1185">Reference proteome</keyword>
<dbReference type="AlphaFoldDB" id="A0A3M7R0K0"/>
<keyword evidence="8" id="KW-0460">Magnesium</keyword>
<gene>
    <name evidence="14" type="ORF">BpHYR1_000005</name>
</gene>
<dbReference type="PROSITE" id="PS51147">
    <property type="entry name" value="PFTA"/>
    <property type="match status" value="5"/>
</dbReference>
<evidence type="ECO:0000256" key="5">
    <source>
        <dbReference type="ARBA" id="ARBA00022602"/>
    </source>
</evidence>
<comment type="cofactor">
    <cofactor evidence="1">
        <name>Mg(2+)</name>
        <dbReference type="ChEBI" id="CHEBI:18420"/>
    </cofactor>
</comment>
<evidence type="ECO:0000256" key="9">
    <source>
        <dbReference type="ARBA" id="ARBA00040965"/>
    </source>
</evidence>
<keyword evidence="7" id="KW-0677">Repeat</keyword>
<dbReference type="GO" id="GO:0005953">
    <property type="term" value="C:CAAX-protein geranylgeranyltransferase complex"/>
    <property type="evidence" value="ECO:0007669"/>
    <property type="project" value="TreeGrafter"/>
</dbReference>
<proteinExistence type="inferred from homology"/>
<evidence type="ECO:0000256" key="4">
    <source>
        <dbReference type="ARBA" id="ARBA00012702"/>
    </source>
</evidence>
<dbReference type="GO" id="GO:0005965">
    <property type="term" value="C:protein farnesyltransferase complex"/>
    <property type="evidence" value="ECO:0007669"/>
    <property type="project" value="TreeGrafter"/>
</dbReference>
<reference evidence="14 15" key="1">
    <citation type="journal article" date="2018" name="Sci. Rep.">
        <title>Genomic signatures of local adaptation to the degree of environmental predictability in rotifers.</title>
        <authorList>
            <person name="Franch-Gras L."/>
            <person name="Hahn C."/>
            <person name="Garcia-Roger E.M."/>
            <person name="Carmona M.J."/>
            <person name="Serra M."/>
            <person name="Gomez A."/>
        </authorList>
    </citation>
    <scope>NUCLEOTIDE SEQUENCE [LARGE SCALE GENOMIC DNA]</scope>
    <source>
        <strain evidence="14">HYR1</strain>
    </source>
</reference>
<evidence type="ECO:0000256" key="3">
    <source>
        <dbReference type="ARBA" id="ARBA00012700"/>
    </source>
</evidence>
<evidence type="ECO:0000256" key="12">
    <source>
        <dbReference type="ARBA" id="ARBA00043086"/>
    </source>
</evidence>
<dbReference type="STRING" id="10195.A0A3M7R0K0"/>
<protein>
    <recommendedName>
        <fullName evidence="9">Protein farnesyltransferase/geranylgeranyltransferase type-1 subunit alpha</fullName>
        <ecNumber evidence="4">2.5.1.58</ecNumber>
        <ecNumber evidence="3">2.5.1.59</ecNumber>
    </recommendedName>
    <alternativeName>
        <fullName evidence="12">CAAX farnesyltransferase subunit alpha</fullName>
    </alternativeName>
    <alternativeName>
        <fullName evidence="11">FTase-alpha</fullName>
    </alternativeName>
    <alternativeName>
        <fullName evidence="10">Ras proteins prenyltransferase subunit alpha</fullName>
    </alternativeName>
    <alternativeName>
        <fullName evidence="13">Type I protein geranyl-geranyltransferase subunit alpha</fullName>
    </alternativeName>
</protein>
<dbReference type="SUPFAM" id="SSF48439">
    <property type="entry name" value="Protein prenylyltransferase"/>
    <property type="match status" value="1"/>
</dbReference>
<evidence type="ECO:0000256" key="7">
    <source>
        <dbReference type="ARBA" id="ARBA00022737"/>
    </source>
</evidence>
<dbReference type="EC" id="2.5.1.58" evidence="4"/>
<dbReference type="Proteomes" id="UP000276133">
    <property type="component" value="Unassembled WGS sequence"/>
</dbReference>
<evidence type="ECO:0000256" key="8">
    <source>
        <dbReference type="ARBA" id="ARBA00022842"/>
    </source>
</evidence>